<keyword evidence="2" id="KW-1185">Reference proteome</keyword>
<proteinExistence type="predicted"/>
<gene>
    <name evidence="1" type="ORF">SAMN02745673_03830</name>
</gene>
<protein>
    <submittedName>
        <fullName evidence="1">Uncharacterized protein</fullName>
    </submittedName>
</protein>
<dbReference type="STRING" id="1122192.SAMN02745673_03830"/>
<name>A0A1T4SRL2_9ACTN</name>
<dbReference type="EMBL" id="FUWS01000011">
    <property type="protein sequence ID" value="SKA30796.1"/>
    <property type="molecule type" value="Genomic_DNA"/>
</dbReference>
<accession>A0A1T4SRL2</accession>
<sequence length="103" mass="11222">MRAHRTQTRQLRALGEELRARGAGSRLIPADARYGPSLHGDDGIGHVTVTSCGLFFHFREPSGGWVAISADRPDECAELIVAMFARRERPWGGGDGPEPERPG</sequence>
<reference evidence="1 2" key="1">
    <citation type="submission" date="2017-02" db="EMBL/GenBank/DDBJ databases">
        <authorList>
            <person name="Peterson S.W."/>
        </authorList>
    </citation>
    <scope>NUCLEOTIDE SEQUENCE [LARGE SCALE GENOMIC DNA]</scope>
    <source>
        <strain evidence="1 2">DSM 45154</strain>
    </source>
</reference>
<evidence type="ECO:0000313" key="1">
    <source>
        <dbReference type="EMBL" id="SKA30796.1"/>
    </source>
</evidence>
<evidence type="ECO:0000313" key="2">
    <source>
        <dbReference type="Proteomes" id="UP000190637"/>
    </source>
</evidence>
<dbReference type="RefSeq" id="WP_078763092.1">
    <property type="nucleotide sequence ID" value="NZ_FUWS01000011.1"/>
</dbReference>
<dbReference type="Proteomes" id="UP000190637">
    <property type="component" value="Unassembled WGS sequence"/>
</dbReference>
<organism evidence="1 2">
    <name type="scientific">Marinactinospora thermotolerans DSM 45154</name>
    <dbReference type="NCBI Taxonomy" id="1122192"/>
    <lineage>
        <taxon>Bacteria</taxon>
        <taxon>Bacillati</taxon>
        <taxon>Actinomycetota</taxon>
        <taxon>Actinomycetes</taxon>
        <taxon>Streptosporangiales</taxon>
        <taxon>Nocardiopsidaceae</taxon>
        <taxon>Marinactinospora</taxon>
    </lineage>
</organism>
<dbReference type="AlphaFoldDB" id="A0A1T4SRL2"/>